<gene>
    <name evidence="1" type="ORF">CEXT_696961</name>
</gene>
<keyword evidence="2" id="KW-1185">Reference proteome</keyword>
<sequence>MKCLEYMKGKKVCELKSMPGENVIVKNQTKKAKKRSFGHKPFYEKNWYEKIKRLCHLRGKNRLEERQIILKIAGSMKLKKVEAPARGNAREPDKHISHL</sequence>
<comment type="caution">
    <text evidence="1">The sequence shown here is derived from an EMBL/GenBank/DDBJ whole genome shotgun (WGS) entry which is preliminary data.</text>
</comment>
<accession>A0AAV4SGY9</accession>
<organism evidence="1 2">
    <name type="scientific">Caerostris extrusa</name>
    <name type="common">Bark spider</name>
    <name type="synonym">Caerostris bankana</name>
    <dbReference type="NCBI Taxonomy" id="172846"/>
    <lineage>
        <taxon>Eukaryota</taxon>
        <taxon>Metazoa</taxon>
        <taxon>Ecdysozoa</taxon>
        <taxon>Arthropoda</taxon>
        <taxon>Chelicerata</taxon>
        <taxon>Arachnida</taxon>
        <taxon>Araneae</taxon>
        <taxon>Araneomorphae</taxon>
        <taxon>Entelegynae</taxon>
        <taxon>Araneoidea</taxon>
        <taxon>Araneidae</taxon>
        <taxon>Caerostris</taxon>
    </lineage>
</organism>
<proteinExistence type="predicted"/>
<dbReference type="EMBL" id="BPLR01009330">
    <property type="protein sequence ID" value="GIY31128.1"/>
    <property type="molecule type" value="Genomic_DNA"/>
</dbReference>
<evidence type="ECO:0000313" key="2">
    <source>
        <dbReference type="Proteomes" id="UP001054945"/>
    </source>
</evidence>
<reference evidence="1 2" key="1">
    <citation type="submission" date="2021-06" db="EMBL/GenBank/DDBJ databases">
        <title>Caerostris extrusa draft genome.</title>
        <authorList>
            <person name="Kono N."/>
            <person name="Arakawa K."/>
        </authorList>
    </citation>
    <scope>NUCLEOTIDE SEQUENCE [LARGE SCALE GENOMIC DNA]</scope>
</reference>
<dbReference type="AlphaFoldDB" id="A0AAV4SGY9"/>
<evidence type="ECO:0000313" key="1">
    <source>
        <dbReference type="EMBL" id="GIY31128.1"/>
    </source>
</evidence>
<dbReference type="Proteomes" id="UP001054945">
    <property type="component" value="Unassembled WGS sequence"/>
</dbReference>
<name>A0AAV4SGY9_CAEEX</name>
<protein>
    <submittedName>
        <fullName evidence="1">Uncharacterized protein</fullName>
    </submittedName>
</protein>